<reference evidence="1" key="1">
    <citation type="submission" date="2019-04" db="EMBL/GenBank/DDBJ databases">
        <authorList>
            <person name="Alioto T."/>
            <person name="Alioto T."/>
        </authorList>
    </citation>
    <scope>NUCLEOTIDE SEQUENCE [LARGE SCALE GENOMIC DNA]</scope>
</reference>
<name>A0A5E4CVI4_MARMO</name>
<keyword evidence="2" id="KW-1185">Reference proteome</keyword>
<accession>A0A5E4CVI4</accession>
<evidence type="ECO:0000313" key="1">
    <source>
        <dbReference type="EMBL" id="VTJ85189.1"/>
    </source>
</evidence>
<dbReference type="AlphaFoldDB" id="A0A5E4CVI4"/>
<gene>
    <name evidence="1" type="ORF">MONAX_5E041567</name>
</gene>
<evidence type="ECO:0000313" key="2">
    <source>
        <dbReference type="Proteomes" id="UP000335636"/>
    </source>
</evidence>
<dbReference type="Proteomes" id="UP000335636">
    <property type="component" value="Unassembled WGS sequence"/>
</dbReference>
<comment type="caution">
    <text evidence="1">The sequence shown here is derived from an EMBL/GenBank/DDBJ whole genome shotgun (WGS) entry which is preliminary data.</text>
</comment>
<dbReference type="EMBL" id="CABDUW010002044">
    <property type="protein sequence ID" value="VTJ85189.1"/>
    <property type="molecule type" value="Genomic_DNA"/>
</dbReference>
<proteinExistence type="predicted"/>
<protein>
    <submittedName>
        <fullName evidence="1">Uncharacterized protein</fullName>
    </submittedName>
</protein>
<organism evidence="1 2">
    <name type="scientific">Marmota monax</name>
    <name type="common">Woodchuck</name>
    <dbReference type="NCBI Taxonomy" id="9995"/>
    <lineage>
        <taxon>Eukaryota</taxon>
        <taxon>Metazoa</taxon>
        <taxon>Chordata</taxon>
        <taxon>Craniata</taxon>
        <taxon>Vertebrata</taxon>
        <taxon>Euteleostomi</taxon>
        <taxon>Mammalia</taxon>
        <taxon>Eutheria</taxon>
        <taxon>Euarchontoglires</taxon>
        <taxon>Glires</taxon>
        <taxon>Rodentia</taxon>
        <taxon>Sciuromorpha</taxon>
        <taxon>Sciuridae</taxon>
        <taxon>Xerinae</taxon>
        <taxon>Marmotini</taxon>
        <taxon>Marmota</taxon>
    </lineage>
</organism>
<sequence length="137" mass="15032">MEPLLRDKRQVTGSGRKARCEQQSAWATMLLLPSQHPPIIALTRPNRQDPLGALGPAIGLFYHQGLPFEPFFIRQTKPNSTLSNDLCPPKMSAYNSVLKAQFHSARQIVNSGSWPGHECSDVQPGNCHPAASTCRAS</sequence>